<evidence type="ECO:0008006" key="3">
    <source>
        <dbReference type="Google" id="ProtNLM"/>
    </source>
</evidence>
<accession>A0ABR2YF63</accession>
<dbReference type="Gene3D" id="3.40.1410.10">
    <property type="entry name" value="Chorismate lyase-like"/>
    <property type="match status" value="1"/>
</dbReference>
<dbReference type="InterPro" id="IPR002800">
    <property type="entry name" value="Rv2949c-like"/>
</dbReference>
<gene>
    <name evidence="1" type="ORF">WJX75_004865</name>
</gene>
<dbReference type="SUPFAM" id="SSF64288">
    <property type="entry name" value="Chorismate lyase-like"/>
    <property type="match status" value="1"/>
</dbReference>
<reference evidence="1 2" key="1">
    <citation type="journal article" date="2024" name="Nat. Commun.">
        <title>Phylogenomics reveals the evolutionary origins of lichenization in chlorophyte algae.</title>
        <authorList>
            <person name="Puginier C."/>
            <person name="Libourel C."/>
            <person name="Otte J."/>
            <person name="Skaloud P."/>
            <person name="Haon M."/>
            <person name="Grisel S."/>
            <person name="Petersen M."/>
            <person name="Berrin J.G."/>
            <person name="Delaux P.M."/>
            <person name="Dal Grande F."/>
            <person name="Keller J."/>
        </authorList>
    </citation>
    <scope>NUCLEOTIDE SEQUENCE [LARGE SCALE GENOMIC DNA]</scope>
    <source>
        <strain evidence="1 2">SAG 216-7</strain>
    </source>
</reference>
<dbReference type="NCBIfam" id="NF037993">
    <property type="entry name" value="cyano_chori_ly"/>
    <property type="match status" value="1"/>
</dbReference>
<dbReference type="InterPro" id="IPR048022">
    <property type="entry name" value="Ch_lyase_cyan"/>
</dbReference>
<proteinExistence type="predicted"/>
<evidence type="ECO:0000313" key="2">
    <source>
        <dbReference type="Proteomes" id="UP001491310"/>
    </source>
</evidence>
<organism evidence="1 2">
    <name type="scientific">Coccomyxa subellipsoidea</name>
    <dbReference type="NCBI Taxonomy" id="248742"/>
    <lineage>
        <taxon>Eukaryota</taxon>
        <taxon>Viridiplantae</taxon>
        <taxon>Chlorophyta</taxon>
        <taxon>core chlorophytes</taxon>
        <taxon>Trebouxiophyceae</taxon>
        <taxon>Trebouxiophyceae incertae sedis</taxon>
        <taxon>Coccomyxaceae</taxon>
        <taxon>Coccomyxa</taxon>
    </lineage>
</organism>
<dbReference type="EMBL" id="JALJOT010000013">
    <property type="protein sequence ID" value="KAK9904113.1"/>
    <property type="molecule type" value="Genomic_DNA"/>
</dbReference>
<sequence>MDSVSNCCNSRIHHEDGASSAETGWHPLSDALLWKVLEEDAMFKTPLPEQMSPTWKMMLLSDGSVTRHLQLLTGQHIEVDCLEMQDIGEDLSGLPEGVDQILGPRVQRQVFLRMPAREGCRKGEKGQALVYAASWWSADQVNEYLRDRQRPIWASLSAARTELYRDVQVVYYGSSPFLAREFGELGPFWGRQYFFWHNDKPLTVIYEVFSSSLQGLLGPSART</sequence>
<evidence type="ECO:0000313" key="1">
    <source>
        <dbReference type="EMBL" id="KAK9904113.1"/>
    </source>
</evidence>
<dbReference type="Pfam" id="PF01947">
    <property type="entry name" value="Rv2949c-like"/>
    <property type="match status" value="1"/>
</dbReference>
<dbReference type="Proteomes" id="UP001491310">
    <property type="component" value="Unassembled WGS sequence"/>
</dbReference>
<keyword evidence="2" id="KW-1185">Reference proteome</keyword>
<comment type="caution">
    <text evidence="1">The sequence shown here is derived from an EMBL/GenBank/DDBJ whole genome shotgun (WGS) entry which is preliminary data.</text>
</comment>
<protein>
    <recommendedName>
        <fullName evidence="3">Chorismate lyase</fullName>
    </recommendedName>
</protein>
<name>A0ABR2YF63_9CHLO</name>
<dbReference type="InterPro" id="IPR028978">
    <property type="entry name" value="Chorismate_lyase_/UTRA_dom_sf"/>
</dbReference>